<protein>
    <submittedName>
        <fullName evidence="1">Putative phosphosugar-binding protein</fullName>
    </submittedName>
</protein>
<proteinExistence type="predicted"/>
<dbReference type="Proteomes" id="UP000573729">
    <property type="component" value="Unassembled WGS sequence"/>
</dbReference>
<accession>A0A7W7FJB0</accession>
<gene>
    <name evidence="1" type="ORF">BKA24_001677</name>
</gene>
<comment type="caution">
    <text evidence="1">The sequence shown here is derived from an EMBL/GenBank/DDBJ whole genome shotgun (WGS) entry which is preliminary data.</text>
</comment>
<sequence length="80" mass="9228">MSIADAIAGGPPRAPRARTKLDAYLETLDERDRDAVEVMLRDRDWKHADVRRILAEHGLEASQVQIARWREDRGVHRVSR</sequence>
<evidence type="ECO:0000313" key="2">
    <source>
        <dbReference type="Proteomes" id="UP000573729"/>
    </source>
</evidence>
<dbReference type="RefSeq" id="WP_184216988.1">
    <property type="nucleotide sequence ID" value="NZ_JACHMD010000001.1"/>
</dbReference>
<dbReference type="AlphaFoldDB" id="A0A7W7FJB0"/>
<dbReference type="EMBL" id="JACHMD010000001">
    <property type="protein sequence ID" value="MBB4666968.1"/>
    <property type="molecule type" value="Genomic_DNA"/>
</dbReference>
<organism evidence="1 2">
    <name type="scientific">Microbacterium marinum</name>
    <dbReference type="NCBI Taxonomy" id="421115"/>
    <lineage>
        <taxon>Bacteria</taxon>
        <taxon>Bacillati</taxon>
        <taxon>Actinomycetota</taxon>
        <taxon>Actinomycetes</taxon>
        <taxon>Micrococcales</taxon>
        <taxon>Microbacteriaceae</taxon>
        <taxon>Microbacterium</taxon>
    </lineage>
</organism>
<name>A0A7W7FJB0_9MICO</name>
<keyword evidence="2" id="KW-1185">Reference proteome</keyword>
<evidence type="ECO:0000313" key="1">
    <source>
        <dbReference type="EMBL" id="MBB4666968.1"/>
    </source>
</evidence>
<reference evidence="1 2" key="1">
    <citation type="submission" date="2020-08" db="EMBL/GenBank/DDBJ databases">
        <title>Sequencing the genomes of 1000 actinobacteria strains.</title>
        <authorList>
            <person name="Klenk H.-P."/>
        </authorList>
    </citation>
    <scope>NUCLEOTIDE SEQUENCE [LARGE SCALE GENOMIC DNA]</scope>
    <source>
        <strain evidence="1 2">DSM 24947</strain>
    </source>
</reference>